<keyword evidence="2" id="KW-1185">Reference proteome</keyword>
<dbReference type="Proteomes" id="UP000034883">
    <property type="component" value="Chromosome"/>
</dbReference>
<evidence type="ECO:0000313" key="1">
    <source>
        <dbReference type="EMBL" id="AKF11562.1"/>
    </source>
</evidence>
<dbReference type="AlphaFoldDB" id="A0A0F6WAG3"/>
<dbReference type="EMBL" id="CP011125">
    <property type="protein sequence ID" value="AKF11562.1"/>
    <property type="molecule type" value="Genomic_DNA"/>
</dbReference>
<sequence length="316" mass="32072">MVSAVVLAASPPARAQDVRWIAPPGCAGDHALRTGIETLLGRPLAPADRIAVHAEVRQEGADRWVVELRSIEDGTVERTLAADGCDALLDATALVLAWRIDPEVALEEPTPAPSPRVAYDPASRLGAPDAPLAMPGGTVVSLGVGAAFVLDVGTLPAIAPGVIGEVVVRIDRLDLRVRGGWLSTQGARLVNDSVGAPPGVGVDVEWAGGSLAACGRPLDGDADRPGFAICGGVQVGALIARGVGVSDPGRAEAAMGALSLGAVMPWAPIDALDLEVGLELSVAMGAPGFEVAPFGVVWEPSPVAGRLTIGGHVDVR</sequence>
<evidence type="ECO:0000313" key="2">
    <source>
        <dbReference type="Proteomes" id="UP000034883"/>
    </source>
</evidence>
<accession>A0A0F6WAG3</accession>
<reference evidence="1 2" key="1">
    <citation type="submission" date="2015-03" db="EMBL/GenBank/DDBJ databases">
        <title>Genome assembly of Sandaracinus amylolyticus DSM 53668.</title>
        <authorList>
            <person name="Sharma G."/>
            <person name="Subramanian S."/>
        </authorList>
    </citation>
    <scope>NUCLEOTIDE SEQUENCE [LARGE SCALE GENOMIC DNA]</scope>
    <source>
        <strain evidence="1 2">DSM 53668</strain>
    </source>
</reference>
<name>A0A0F6WAG3_9BACT</name>
<gene>
    <name evidence="1" type="ORF">DB32_008711</name>
</gene>
<dbReference type="STRING" id="927083.DB32_008711"/>
<organism evidence="1 2">
    <name type="scientific">Sandaracinus amylolyticus</name>
    <dbReference type="NCBI Taxonomy" id="927083"/>
    <lineage>
        <taxon>Bacteria</taxon>
        <taxon>Pseudomonadati</taxon>
        <taxon>Myxococcota</taxon>
        <taxon>Polyangia</taxon>
        <taxon>Polyangiales</taxon>
        <taxon>Sandaracinaceae</taxon>
        <taxon>Sandaracinus</taxon>
    </lineage>
</organism>
<proteinExistence type="predicted"/>
<dbReference type="KEGG" id="samy:DB32_008711"/>
<protein>
    <submittedName>
        <fullName evidence="1">Uncharacterized protein</fullName>
    </submittedName>
</protein>